<evidence type="ECO:0000259" key="1">
    <source>
        <dbReference type="Pfam" id="PF25109"/>
    </source>
</evidence>
<proteinExistence type="predicted"/>
<keyword evidence="2" id="KW-0418">Kinase</keyword>
<dbReference type="SUPFAM" id="SSF56784">
    <property type="entry name" value="HAD-like"/>
    <property type="match status" value="1"/>
</dbReference>
<keyword evidence="2" id="KW-0808">Transferase</keyword>
<accession>A0A249XU87</accession>
<evidence type="ECO:0000313" key="3">
    <source>
        <dbReference type="Proteomes" id="UP000226037"/>
    </source>
</evidence>
<dbReference type="InterPro" id="IPR036412">
    <property type="entry name" value="HAD-like_sf"/>
</dbReference>
<organism evidence="2 3">
    <name type="scientific">Mycobacterium phage Phabba</name>
    <dbReference type="NCBI Taxonomy" id="2027899"/>
    <lineage>
        <taxon>Viruses</taxon>
        <taxon>Duplodnaviria</taxon>
        <taxon>Heunggongvirae</taxon>
        <taxon>Uroviricota</taxon>
        <taxon>Caudoviricetes</taxon>
        <taxon>Ceeclamvirinae</taxon>
        <taxon>Myrnavirus</taxon>
        <taxon>Myrnavirus phabba</taxon>
        <taxon>Myranavirus phabba</taxon>
    </lineage>
</organism>
<name>A0A249XU87_9CAUD</name>
<reference evidence="3" key="1">
    <citation type="submission" date="2017-08" db="EMBL/GenBank/DDBJ databases">
        <authorList>
            <person name="de Groot N.N."/>
        </authorList>
    </citation>
    <scope>NUCLEOTIDE SEQUENCE [LARGE SCALE GENOMIC DNA]</scope>
</reference>
<dbReference type="Proteomes" id="UP000226037">
    <property type="component" value="Segment"/>
</dbReference>
<sequence length="180" mass="20634">MKMSARRQAVLVDMDGTLANVSTIRHFVDAMRVDKDGNKVKKDFHAFHEASEFVPANKQAIDFCRRHHKAGHAIVIVTARMEEWRPHTRRFIDRELVDAFGVPVADQYHRADGDYRKDYEVKKEILAKVREKYDVIGAIDDNPAIIKLWEEEAIPEIEVVPGWDHDAAAKYAAVANRVNT</sequence>
<feature type="domain" description="Polynucleotide kinase PNKP phosphatase" evidence="1">
    <location>
        <begin position="56"/>
        <end position="160"/>
    </location>
</feature>
<dbReference type="Pfam" id="PF25109">
    <property type="entry name" value="HAD_PNKP"/>
    <property type="match status" value="1"/>
</dbReference>
<dbReference type="InterPro" id="IPR056782">
    <property type="entry name" value="HAD_PNKP"/>
</dbReference>
<protein>
    <submittedName>
        <fullName evidence="2">Polynucleotide kinase</fullName>
    </submittedName>
</protein>
<dbReference type="InterPro" id="IPR023214">
    <property type="entry name" value="HAD_sf"/>
</dbReference>
<dbReference type="EMBL" id="MF668280">
    <property type="protein sequence ID" value="ASZ74804.1"/>
    <property type="molecule type" value="Genomic_DNA"/>
</dbReference>
<keyword evidence="3" id="KW-1185">Reference proteome</keyword>
<dbReference type="Gene3D" id="3.40.50.1000">
    <property type="entry name" value="HAD superfamily/HAD-like"/>
    <property type="match status" value="1"/>
</dbReference>
<evidence type="ECO:0000313" key="2">
    <source>
        <dbReference type="EMBL" id="ASZ74804.1"/>
    </source>
</evidence>
<gene>
    <name evidence="2" type="ORF">SEA_PHABBA_267</name>
</gene>
<dbReference type="GO" id="GO:0016301">
    <property type="term" value="F:kinase activity"/>
    <property type="evidence" value="ECO:0007669"/>
    <property type="project" value="UniProtKB-KW"/>
</dbReference>